<feature type="transmembrane region" description="Helical" evidence="7">
    <location>
        <begin position="46"/>
        <end position="66"/>
    </location>
</feature>
<feature type="transmembrane region" description="Helical" evidence="7">
    <location>
        <begin position="78"/>
        <end position="99"/>
    </location>
</feature>
<dbReference type="EC" id="2.7.8.31" evidence="9"/>
<dbReference type="PANTHER" id="PTHR30576">
    <property type="entry name" value="COLANIC BIOSYNTHESIS UDP-GLUCOSE LIPID CARRIER TRANSFERASE"/>
    <property type="match status" value="1"/>
</dbReference>
<dbReference type="Pfam" id="PF13727">
    <property type="entry name" value="CoA_binding_3"/>
    <property type="match status" value="1"/>
</dbReference>
<evidence type="ECO:0000256" key="4">
    <source>
        <dbReference type="ARBA" id="ARBA00022692"/>
    </source>
</evidence>
<dbReference type="GO" id="GO:0089702">
    <property type="term" value="F:undecaprenyl-phosphate glucose phosphotransferase activity"/>
    <property type="evidence" value="ECO:0007669"/>
    <property type="project" value="UniProtKB-EC"/>
</dbReference>
<evidence type="ECO:0000256" key="6">
    <source>
        <dbReference type="ARBA" id="ARBA00023136"/>
    </source>
</evidence>
<evidence type="ECO:0000256" key="3">
    <source>
        <dbReference type="ARBA" id="ARBA00022679"/>
    </source>
</evidence>
<feature type="transmembrane region" description="Helical" evidence="7">
    <location>
        <begin position="21"/>
        <end position="40"/>
    </location>
</feature>
<dbReference type="NCBIfam" id="TIGR03023">
    <property type="entry name" value="WcaJ_sugtrans"/>
    <property type="match status" value="1"/>
</dbReference>
<dbReference type="Gene3D" id="3.40.50.720">
    <property type="entry name" value="NAD(P)-binding Rossmann-like Domain"/>
    <property type="match status" value="1"/>
</dbReference>
<feature type="transmembrane region" description="Helical" evidence="7">
    <location>
        <begin position="111"/>
        <end position="133"/>
    </location>
</feature>
<dbReference type="Proteomes" id="UP000815846">
    <property type="component" value="Unassembled WGS sequence"/>
</dbReference>
<comment type="subcellular location">
    <subcellularLocation>
        <location evidence="1">Membrane</location>
        <topology evidence="1">Multi-pass membrane protein</topology>
    </subcellularLocation>
</comment>
<evidence type="ECO:0000259" key="8">
    <source>
        <dbReference type="Pfam" id="PF02397"/>
    </source>
</evidence>
<reference evidence="9 10" key="1">
    <citation type="submission" date="2019-08" db="EMBL/GenBank/DDBJ databases">
        <title>Microbe sample from Colwellia echini.</title>
        <authorList>
            <person name="Christiansen L."/>
            <person name="Pathiraja D."/>
            <person name="Schultz-Johansen M."/>
            <person name="Choi I.-G."/>
            <person name="Stougaard P."/>
        </authorList>
    </citation>
    <scope>NUCLEOTIDE SEQUENCE [LARGE SCALE GENOMIC DNA]</scope>
    <source>
        <strain evidence="9 10">A3</strain>
    </source>
</reference>
<evidence type="ECO:0000256" key="7">
    <source>
        <dbReference type="SAM" id="Phobius"/>
    </source>
</evidence>
<dbReference type="NCBIfam" id="TIGR03025">
    <property type="entry name" value="EPS_sugtrans"/>
    <property type="match status" value="1"/>
</dbReference>
<comment type="caution">
    <text evidence="9">The sequence shown here is derived from an EMBL/GenBank/DDBJ whole genome shotgun (WGS) entry which is preliminary data.</text>
</comment>
<protein>
    <submittedName>
        <fullName evidence="9">Undecaprenyl-phosphate glucose phosphotransferase</fullName>
        <ecNumber evidence="9">2.7.8.31</ecNumber>
    </submittedName>
</protein>
<feature type="domain" description="Bacterial sugar transferase" evidence="8">
    <location>
        <begin position="277"/>
        <end position="460"/>
    </location>
</feature>
<feature type="transmembrane region" description="Helical" evidence="7">
    <location>
        <begin position="282"/>
        <end position="303"/>
    </location>
</feature>
<keyword evidence="4 7" id="KW-0812">Transmembrane</keyword>
<dbReference type="RefSeq" id="WP_101343644.1">
    <property type="nucleotide sequence ID" value="NZ_PJAI02000018.1"/>
</dbReference>
<keyword evidence="5 7" id="KW-1133">Transmembrane helix</keyword>
<accession>A0ABY3MU88</accession>
<dbReference type="EMBL" id="PJAI02000018">
    <property type="protein sequence ID" value="TYK64768.1"/>
    <property type="molecule type" value="Genomic_DNA"/>
</dbReference>
<gene>
    <name evidence="9" type="ORF">CWS31_013825</name>
</gene>
<name>A0ABY3MU88_9GAMM</name>
<keyword evidence="10" id="KW-1185">Reference proteome</keyword>
<dbReference type="InterPro" id="IPR036291">
    <property type="entry name" value="NAD(P)-bd_dom_sf"/>
</dbReference>
<sequence length="467" mass="53745">MLSSDGFIKNNINKFATFYRLVDVAIIQLSLFISISLYNITFSKDLFLLSLIAIIGFSFFAEMFALYRSWRDGFFKEIIFNATLSWTVAFSLILIYIFFSQASLEYSRVVIAIWFVLTCFLLFAWRLGFGLFLRKIRRKGLNTRSVAIIGVTKEGQRLAKQILEHPETGFRLKAVFDDREESRLPEVFHGDLQGKVSDGVERARLNEFDVVYIALPLTAEKRITEILHSLGNTTVNVQLVPNLFMYSMMSASMAQIGDIQTISVYCNPMRGTYALIKRIEDVVLSSIILTIIAIPLMIIAVAVKVTSKGPVIFKQDRYGLNGKSIKVWKFRSMTVTENTDVVTQATKNDARITPLGAFLRRTSLDELPQFINVLQGRMSVVGPRPHAVAHNEQYRKAVDYYMLRHKIKPGITGWAQINGWRGETDTIEKMEMRIKYDLDYIRRWSLWFDVKIVFYTIFRSFTDKNAY</sequence>
<evidence type="ECO:0000256" key="2">
    <source>
        <dbReference type="ARBA" id="ARBA00006464"/>
    </source>
</evidence>
<dbReference type="PANTHER" id="PTHR30576:SF21">
    <property type="entry name" value="UDP-GLUCOSE:UNDECAPRENYL-PHOSPHATE GLUCOSE-1-PHOSPHATE TRANSFERASE"/>
    <property type="match status" value="1"/>
</dbReference>
<evidence type="ECO:0000256" key="5">
    <source>
        <dbReference type="ARBA" id="ARBA00022989"/>
    </source>
</evidence>
<dbReference type="InterPro" id="IPR003362">
    <property type="entry name" value="Bact_transf"/>
</dbReference>
<comment type="similarity">
    <text evidence="2">Belongs to the bacterial sugar transferase family.</text>
</comment>
<dbReference type="Pfam" id="PF02397">
    <property type="entry name" value="Bac_transf"/>
    <property type="match status" value="1"/>
</dbReference>
<evidence type="ECO:0000313" key="10">
    <source>
        <dbReference type="Proteomes" id="UP000815846"/>
    </source>
</evidence>
<proteinExistence type="inferred from homology"/>
<keyword evidence="3 9" id="KW-0808">Transferase</keyword>
<dbReference type="InterPro" id="IPR017473">
    <property type="entry name" value="Undecaprenyl-P_gluc_Ptfrase"/>
</dbReference>
<organism evidence="9 10">
    <name type="scientific">Colwellia echini</name>
    <dbReference type="NCBI Taxonomy" id="1982103"/>
    <lineage>
        <taxon>Bacteria</taxon>
        <taxon>Pseudomonadati</taxon>
        <taxon>Pseudomonadota</taxon>
        <taxon>Gammaproteobacteria</taxon>
        <taxon>Alteromonadales</taxon>
        <taxon>Colwelliaceae</taxon>
        <taxon>Colwellia</taxon>
    </lineage>
</organism>
<dbReference type="SUPFAM" id="SSF51735">
    <property type="entry name" value="NAD(P)-binding Rossmann-fold domains"/>
    <property type="match status" value="1"/>
</dbReference>
<keyword evidence="6 7" id="KW-0472">Membrane</keyword>
<dbReference type="InterPro" id="IPR017475">
    <property type="entry name" value="EPS_sugar_tfrase"/>
</dbReference>
<evidence type="ECO:0000313" key="9">
    <source>
        <dbReference type="EMBL" id="TYK64768.1"/>
    </source>
</evidence>
<evidence type="ECO:0000256" key="1">
    <source>
        <dbReference type="ARBA" id="ARBA00004141"/>
    </source>
</evidence>